<evidence type="ECO:0000256" key="1">
    <source>
        <dbReference type="SAM" id="Coils"/>
    </source>
</evidence>
<evidence type="ECO:0000256" key="2">
    <source>
        <dbReference type="SAM" id="MobiDB-lite"/>
    </source>
</evidence>
<dbReference type="Pfam" id="PF14389">
    <property type="entry name" value="Lzipper-MIP1"/>
    <property type="match status" value="1"/>
</dbReference>
<dbReference type="PANTHER" id="PTHR23054">
    <property type="entry name" value="TERNARY COMPLEX FACTOR MIP1, LEUCINE-ZIPPER-RELATED"/>
    <property type="match status" value="1"/>
</dbReference>
<dbReference type="InterPro" id="IPR006869">
    <property type="entry name" value="DUF547"/>
</dbReference>
<evidence type="ECO:0000259" key="4">
    <source>
        <dbReference type="Pfam" id="PF14389"/>
    </source>
</evidence>
<dbReference type="EMBL" id="JAIWQS010000011">
    <property type="protein sequence ID" value="KAJ8750831.1"/>
    <property type="molecule type" value="Genomic_DNA"/>
</dbReference>
<dbReference type="PANTHER" id="PTHR23054:SF61">
    <property type="entry name" value="OS02G0153000 PROTEIN"/>
    <property type="match status" value="1"/>
</dbReference>
<evidence type="ECO:0000313" key="5">
    <source>
        <dbReference type="EMBL" id="KAJ8750831.1"/>
    </source>
</evidence>
<accession>A0AAV8SF09</accession>
<dbReference type="AlphaFoldDB" id="A0AAV8SF09"/>
<feature type="coiled-coil region" evidence="1">
    <location>
        <begin position="139"/>
        <end position="173"/>
    </location>
</feature>
<keyword evidence="1" id="KW-0175">Coiled coil</keyword>
<organism evidence="5 6">
    <name type="scientific">Erythroxylum novogranatense</name>
    <dbReference type="NCBI Taxonomy" id="1862640"/>
    <lineage>
        <taxon>Eukaryota</taxon>
        <taxon>Viridiplantae</taxon>
        <taxon>Streptophyta</taxon>
        <taxon>Embryophyta</taxon>
        <taxon>Tracheophyta</taxon>
        <taxon>Spermatophyta</taxon>
        <taxon>Magnoliopsida</taxon>
        <taxon>eudicotyledons</taxon>
        <taxon>Gunneridae</taxon>
        <taxon>Pentapetalae</taxon>
        <taxon>rosids</taxon>
        <taxon>fabids</taxon>
        <taxon>Malpighiales</taxon>
        <taxon>Erythroxylaceae</taxon>
        <taxon>Erythroxylum</taxon>
    </lineage>
</organism>
<name>A0AAV8SF09_9ROSI</name>
<dbReference type="InterPro" id="IPR025757">
    <property type="entry name" value="MIP1_Leuzipper"/>
</dbReference>
<keyword evidence="6" id="KW-1185">Reference proteome</keyword>
<proteinExistence type="predicted"/>
<dbReference type="Pfam" id="PF04784">
    <property type="entry name" value="DUF547"/>
    <property type="match status" value="1"/>
</dbReference>
<comment type="caution">
    <text evidence="5">The sequence shown here is derived from an EMBL/GenBank/DDBJ whole genome shotgun (WGS) entry which is preliminary data.</text>
</comment>
<protein>
    <submittedName>
        <fullName evidence="5">Uncharacterized protein</fullName>
    </submittedName>
</protein>
<dbReference type="Proteomes" id="UP001159364">
    <property type="component" value="Linkage Group LG11"/>
</dbReference>
<feature type="compositionally biased region" description="Low complexity" evidence="2">
    <location>
        <begin position="263"/>
        <end position="288"/>
    </location>
</feature>
<sequence length="583" mass="65550">MLCLKAEVLDEHYPNHNGDNVISDGDGATDGSGFVLPMNLASSFHKYFWRSNRAGRSVSSWGGSPSSPVYDFERDCKEKRIGPVKGSNVSRYKYQLEQDVKRLQKQLQDEIHLRLALKNAIQHSDSSFSSSPCQLPDEAQELLDSVAILEITVSKLEQESTALQYQLSQERNERRLAEYRLKNQPHLPSPMHDKSLASLKDYLTVRRNGDALEGKVADNPTQQLTKEFNEDHIGRFHPNRLSEEMVLCMRNIFIFLSDSSKLSSSECMTSSSPKGHLSSSSSASFSDSPTATCAPKNSSTNILDSEVSGSYCKSDPYKVPGKLDWIESIGIYSTAIEVSWMTVGKKQMEYASGALQKFRLLVEQLAKVNPSYLSCHQKLAFWINVYNALIMHAFLAYGVPGSDMKLFSLMQKAAYNVGGHSFSAADIEYIILKMKAPVYRPQIALVLTLQKFKVTEEQKKFAIDQPEPLLAFALSCGMHSSPAVRIFRPENVHELLQNSLRDYIQASVGINDRNKLLVPKLLYCFAKGIVDDAGLPDWVCQFLTPKQAAFVRDCSSKHKWRLLGNRSFSVLPFDSRFRFLFLS</sequence>
<reference evidence="5 6" key="1">
    <citation type="submission" date="2021-09" db="EMBL/GenBank/DDBJ databases">
        <title>Genomic insights and catalytic innovation underlie evolution of tropane alkaloids biosynthesis.</title>
        <authorList>
            <person name="Wang Y.-J."/>
            <person name="Tian T."/>
            <person name="Huang J.-P."/>
            <person name="Huang S.-X."/>
        </authorList>
    </citation>
    <scope>NUCLEOTIDE SEQUENCE [LARGE SCALE GENOMIC DNA]</scope>
    <source>
        <strain evidence="5">KIB-2018</strain>
        <tissue evidence="5">Leaf</tissue>
    </source>
</reference>
<feature type="region of interest" description="Disordered" evidence="2">
    <location>
        <begin position="263"/>
        <end position="297"/>
    </location>
</feature>
<feature type="domain" description="Ternary complex factor MIP1 leucine-zipper" evidence="4">
    <location>
        <begin position="90"/>
        <end position="170"/>
    </location>
</feature>
<gene>
    <name evidence="5" type="ORF">K2173_016012</name>
</gene>
<evidence type="ECO:0000259" key="3">
    <source>
        <dbReference type="Pfam" id="PF04784"/>
    </source>
</evidence>
<feature type="domain" description="DUF547" evidence="3">
    <location>
        <begin position="372"/>
        <end position="504"/>
    </location>
</feature>
<evidence type="ECO:0000313" key="6">
    <source>
        <dbReference type="Proteomes" id="UP001159364"/>
    </source>
</evidence>